<reference evidence="1 2" key="1">
    <citation type="submission" date="2021-04" db="EMBL/GenBank/DDBJ databases">
        <authorList>
            <person name="Pira H."/>
            <person name="Risdian C."/>
            <person name="Wink J."/>
        </authorList>
    </citation>
    <scope>NUCLEOTIDE SEQUENCE [LARGE SCALE GENOMIC DNA]</scope>
    <source>
        <strain evidence="1 2">WH53</strain>
    </source>
</reference>
<organism evidence="1 2">
    <name type="scientific">Zooshikella harenae</name>
    <dbReference type="NCBI Taxonomy" id="2827238"/>
    <lineage>
        <taxon>Bacteria</taxon>
        <taxon>Pseudomonadati</taxon>
        <taxon>Pseudomonadota</taxon>
        <taxon>Gammaproteobacteria</taxon>
        <taxon>Oceanospirillales</taxon>
        <taxon>Zooshikellaceae</taxon>
        <taxon>Zooshikella</taxon>
    </lineage>
</organism>
<comment type="caution">
    <text evidence="1">The sequence shown here is derived from an EMBL/GenBank/DDBJ whole genome shotgun (WGS) entry which is preliminary data.</text>
</comment>
<name>A0ABS5ZJI7_9GAMM</name>
<dbReference type="EMBL" id="JAGSOY010000199">
    <property type="protein sequence ID" value="MBU2714264.1"/>
    <property type="molecule type" value="Genomic_DNA"/>
</dbReference>
<keyword evidence="2" id="KW-1185">Reference proteome</keyword>
<feature type="non-terminal residue" evidence="1">
    <location>
        <position position="1"/>
    </location>
</feature>
<dbReference type="Proteomes" id="UP000690515">
    <property type="component" value="Unassembled WGS sequence"/>
</dbReference>
<accession>A0ABS5ZJI7</accession>
<evidence type="ECO:0000313" key="1">
    <source>
        <dbReference type="EMBL" id="MBU2714264.1"/>
    </source>
</evidence>
<protein>
    <submittedName>
        <fullName evidence="1">Uncharacterized protein</fullName>
    </submittedName>
</protein>
<dbReference type="RefSeq" id="WP_215822527.1">
    <property type="nucleotide sequence ID" value="NZ_JAGSOY010000199.1"/>
</dbReference>
<gene>
    <name evidence="1" type="ORF">KCG35_24765</name>
</gene>
<sequence>IKKIFRDKELLKTDEIKNYDPRKAEVKSYKLEEKRKEVTSESEDGIPQTLIEQSRTLSRGTDLAYPDMSLTVDNGFGANQIKFDCLQELNPIFTLCDVIHGFITALRTLSTAKLGFYADVNIDIFKGGLHLKWQNKEYNEKPEVYLYYELLFCIKVIEAKFEVGLAIQIKDNYFIKAFISLDASWELKAGIVFGEKEKAQVTSEQKAVPKIGIEVKLGDALGAAVTGETGLQYNTTMTIDINGDEQVKVEGEGKILPVVLKAHIVSEYFEVDWNDEKVLMEEYPLGSFKWPAKKGDENKDAYNPAKDLSDVQIRAILKKKFSEFLDVRISEVAGYEEIEIRPHGSGRNSPTTIKTPKFRKYDVDYTVNRIMWNIENKKDTLKLDTKSIEGLALKVDDDLRDIRGFGEFYIRNEQFEEYIDGEFQNILDDYISPAKIAKKEAQKASKK</sequence>
<proteinExistence type="predicted"/>
<evidence type="ECO:0000313" key="2">
    <source>
        <dbReference type="Proteomes" id="UP000690515"/>
    </source>
</evidence>